<proteinExistence type="predicted"/>
<keyword evidence="1" id="KW-0732">Signal</keyword>
<sequence>MKLKTTICTLALLAFASSAFAQKKYDIKVNLKKETTLTMTTKSESTLDINGMGQNIQLPMKNDMVTSINYIPLKNGDYKVTYTTLKAEMTQDMSQMGAGIVKISSEDELNDQNKILKATIKIPLVFEMTQDGRIVKAPDFTEYFNKLKEAANNNISIDKVASDIDFGNNMYPGKPVAVGESWKFPSKDFKIRFNQEDKAIKFSNDMTFTLKDVTSDMYIIDATIKLNTDIEGLDLLMNGTYTFYVDRNTGLMLKSESKAEGQTEKDGMNIKVRQTTKLTTAIK</sequence>
<comment type="caution">
    <text evidence="2">The sequence shown here is derived from an EMBL/GenBank/DDBJ whole genome shotgun (WGS) entry which is preliminary data.</text>
</comment>
<evidence type="ECO:0000313" key="2">
    <source>
        <dbReference type="EMBL" id="MFC4666494.1"/>
    </source>
</evidence>
<dbReference type="InterPro" id="IPR046230">
    <property type="entry name" value="DUF6263"/>
</dbReference>
<organism evidence="2 3">
    <name type="scientific">Falsiporphyromonas endometrii</name>
    <dbReference type="NCBI Taxonomy" id="1387297"/>
    <lineage>
        <taxon>Bacteria</taxon>
        <taxon>Pseudomonadati</taxon>
        <taxon>Bacteroidota</taxon>
        <taxon>Bacteroidia</taxon>
        <taxon>Bacteroidales</taxon>
        <taxon>Porphyromonadaceae</taxon>
        <taxon>Falsiporphyromonas</taxon>
    </lineage>
</organism>
<dbReference type="RefSeq" id="WP_380079614.1">
    <property type="nucleotide sequence ID" value="NZ_JBHSGO010000203.1"/>
</dbReference>
<feature type="signal peptide" evidence="1">
    <location>
        <begin position="1"/>
        <end position="21"/>
    </location>
</feature>
<keyword evidence="3" id="KW-1185">Reference proteome</keyword>
<dbReference type="EMBL" id="JBHSGO010000203">
    <property type="protein sequence ID" value="MFC4666494.1"/>
    <property type="molecule type" value="Genomic_DNA"/>
</dbReference>
<feature type="chain" id="PRO_5045298500" evidence="1">
    <location>
        <begin position="22"/>
        <end position="283"/>
    </location>
</feature>
<reference evidence="3" key="1">
    <citation type="journal article" date="2019" name="Int. J. Syst. Evol. Microbiol.">
        <title>The Global Catalogue of Microorganisms (GCM) 10K type strain sequencing project: providing services to taxonomists for standard genome sequencing and annotation.</title>
        <authorList>
            <consortium name="The Broad Institute Genomics Platform"/>
            <consortium name="The Broad Institute Genome Sequencing Center for Infectious Disease"/>
            <person name="Wu L."/>
            <person name="Ma J."/>
        </authorList>
    </citation>
    <scope>NUCLEOTIDE SEQUENCE [LARGE SCALE GENOMIC DNA]</scope>
    <source>
        <strain evidence="3">CGMCC 4.7357</strain>
    </source>
</reference>
<evidence type="ECO:0000256" key="1">
    <source>
        <dbReference type="SAM" id="SignalP"/>
    </source>
</evidence>
<name>A0ABV9K902_9PORP</name>
<dbReference type="Pfam" id="PF19777">
    <property type="entry name" value="DUF6263"/>
    <property type="match status" value="1"/>
</dbReference>
<accession>A0ABV9K902</accession>
<gene>
    <name evidence="2" type="ORF">ACFO3G_07775</name>
</gene>
<dbReference type="Proteomes" id="UP001596020">
    <property type="component" value="Unassembled WGS sequence"/>
</dbReference>
<evidence type="ECO:0000313" key="3">
    <source>
        <dbReference type="Proteomes" id="UP001596020"/>
    </source>
</evidence>
<protein>
    <submittedName>
        <fullName evidence="2">DUF6263 family protein</fullName>
    </submittedName>
</protein>